<evidence type="ECO:0000256" key="10">
    <source>
        <dbReference type="SAM" id="Phobius"/>
    </source>
</evidence>
<dbReference type="GO" id="GO:0005506">
    <property type="term" value="F:iron ion binding"/>
    <property type="evidence" value="ECO:0007669"/>
    <property type="project" value="InterPro"/>
</dbReference>
<feature type="transmembrane region" description="Helical" evidence="10">
    <location>
        <begin position="128"/>
        <end position="149"/>
    </location>
</feature>
<evidence type="ECO:0000256" key="9">
    <source>
        <dbReference type="RuleBase" id="RU000461"/>
    </source>
</evidence>
<dbReference type="GeneID" id="66938168"/>
<evidence type="ECO:0000256" key="3">
    <source>
        <dbReference type="ARBA" id="ARBA00022617"/>
    </source>
</evidence>
<dbReference type="AlphaFoldDB" id="A0A9P3C0Y4"/>
<evidence type="ECO:0000256" key="2">
    <source>
        <dbReference type="ARBA" id="ARBA00010617"/>
    </source>
</evidence>
<keyword evidence="12" id="KW-1185">Reference proteome</keyword>
<dbReference type="PROSITE" id="PS00086">
    <property type="entry name" value="CYTOCHROME_P450"/>
    <property type="match status" value="1"/>
</dbReference>
<dbReference type="GO" id="GO:0044283">
    <property type="term" value="P:small molecule biosynthetic process"/>
    <property type="evidence" value="ECO:0007669"/>
    <property type="project" value="UniProtKB-ARBA"/>
</dbReference>
<keyword evidence="10" id="KW-1133">Transmembrane helix</keyword>
<keyword evidence="10" id="KW-0812">Transmembrane</keyword>
<dbReference type="PANTHER" id="PTHR24305">
    <property type="entry name" value="CYTOCHROME P450"/>
    <property type="match status" value="1"/>
</dbReference>
<keyword evidence="5 9" id="KW-0560">Oxidoreductase</keyword>
<feature type="transmembrane region" description="Helical" evidence="10">
    <location>
        <begin position="12"/>
        <end position="37"/>
    </location>
</feature>
<protein>
    <submittedName>
        <fullName evidence="11">Uncharacterized protein</fullName>
    </submittedName>
</protein>
<comment type="similarity">
    <text evidence="2 9">Belongs to the cytochrome P450 family.</text>
</comment>
<evidence type="ECO:0000256" key="7">
    <source>
        <dbReference type="ARBA" id="ARBA00023033"/>
    </source>
</evidence>
<dbReference type="GO" id="GO:0004497">
    <property type="term" value="F:monooxygenase activity"/>
    <property type="evidence" value="ECO:0007669"/>
    <property type="project" value="UniProtKB-KW"/>
</dbReference>
<keyword evidence="3 8" id="KW-0349">Heme</keyword>
<dbReference type="PRINTS" id="PR00385">
    <property type="entry name" value="P450"/>
</dbReference>
<name>A0A9P3C0Y4_ASPVI</name>
<dbReference type="Pfam" id="PF00067">
    <property type="entry name" value="p450"/>
    <property type="match status" value="1"/>
</dbReference>
<keyword evidence="10" id="KW-0472">Membrane</keyword>
<dbReference type="CDD" id="cd11058">
    <property type="entry name" value="CYP60B-like"/>
    <property type="match status" value="1"/>
</dbReference>
<evidence type="ECO:0000256" key="1">
    <source>
        <dbReference type="ARBA" id="ARBA00001971"/>
    </source>
</evidence>
<evidence type="ECO:0000256" key="4">
    <source>
        <dbReference type="ARBA" id="ARBA00022723"/>
    </source>
</evidence>
<dbReference type="Gene3D" id="1.10.630.10">
    <property type="entry name" value="Cytochrome P450"/>
    <property type="match status" value="1"/>
</dbReference>
<dbReference type="Proteomes" id="UP000710440">
    <property type="component" value="Unassembled WGS sequence"/>
</dbReference>
<proteinExistence type="inferred from homology"/>
<dbReference type="PANTHER" id="PTHR24305:SF210">
    <property type="entry name" value="CYTOCHROME P450 MONOOXYGENASE ASQL-RELATED"/>
    <property type="match status" value="1"/>
</dbReference>
<dbReference type="SUPFAM" id="SSF48264">
    <property type="entry name" value="Cytochrome P450"/>
    <property type="match status" value="1"/>
</dbReference>
<evidence type="ECO:0000256" key="6">
    <source>
        <dbReference type="ARBA" id="ARBA00023004"/>
    </source>
</evidence>
<dbReference type="OrthoDB" id="1470350at2759"/>
<dbReference type="GO" id="GO:0020037">
    <property type="term" value="F:heme binding"/>
    <property type="evidence" value="ECO:0007669"/>
    <property type="project" value="InterPro"/>
</dbReference>
<accession>A0A9P3C0Y4</accession>
<reference evidence="11 12" key="1">
    <citation type="submission" date="2021-02" db="EMBL/GenBank/DDBJ databases">
        <title>Pan-genome distribution and transcriptional activeness of fungal secondary metabolism genes in Aspergillus section Fumigati.</title>
        <authorList>
            <person name="Takahashi H."/>
            <person name="Umemura M."/>
            <person name="Ninomiya A."/>
            <person name="Kusuya Y."/>
            <person name="Urayama S."/>
            <person name="Shimizu M."/>
            <person name="Watanabe A."/>
            <person name="Kamei K."/>
            <person name="Yaguchi T."/>
            <person name="Hagiwara D."/>
        </authorList>
    </citation>
    <scope>NUCLEOTIDE SEQUENCE [LARGE SCALE GENOMIC DNA]</scope>
    <source>
        <strain evidence="11 12">IFM 47045</strain>
    </source>
</reference>
<evidence type="ECO:0000313" key="12">
    <source>
        <dbReference type="Proteomes" id="UP000710440"/>
    </source>
</evidence>
<dbReference type="RefSeq" id="XP_043129254.1">
    <property type="nucleotide sequence ID" value="XM_043273319.1"/>
</dbReference>
<keyword evidence="7 9" id="KW-0503">Monooxygenase</keyword>
<dbReference type="InterPro" id="IPR017972">
    <property type="entry name" value="Cyt_P450_CS"/>
</dbReference>
<evidence type="ECO:0000256" key="5">
    <source>
        <dbReference type="ARBA" id="ARBA00023002"/>
    </source>
</evidence>
<dbReference type="EMBL" id="BOPL01000009">
    <property type="protein sequence ID" value="GIK06068.1"/>
    <property type="molecule type" value="Genomic_DNA"/>
</dbReference>
<dbReference type="InterPro" id="IPR001128">
    <property type="entry name" value="Cyt_P450"/>
</dbReference>
<dbReference type="InterPro" id="IPR050121">
    <property type="entry name" value="Cytochrome_P450_monoxygenase"/>
</dbReference>
<sequence length="537" mass="61001">MLSFPSDFEAPGARTVAIASLSLGAAVLLSFIVNAIYNLFFHPLRSYAGPLLWRMSSLPWCYHQIKGDRTHIQARLHWKYGDVLRIRPNELSYTSYQAWDDIFVHHPNRPEFPKDPRRQRRNPNKLEVFLLLLLHSLGLLSLTFSSLPIHQHILSAPKADHSRYRRLLAGAFSERGLRDQEGLINQHVNLLITRLNPVAAAHETADFTQWYNMVVFDVIGDLAWGESFDSLRSGKLHEWIPAIAATVKFAMQSSPLLEYGLGFLIPLLISRTVREQRAANYRFSEAKVAQRLALGGHTRGDFWDRVMIKSADGNQAGEGMTRGEMLNNASILVLAGSETSATTLCGMTYFLLQNPHTYQRLVMEIRAAFATPEEITMVSIGQLPFLNAVFQETLRLYPPVPTHSQRVPPKGGAQVCGRWIPENTSVGISMMGACLDPKNFHRALDFCPERWLDDAPAEFRRDNKTVYQPWSMGTRNCLGRNLALAEIRLIMANVLWHFDLELDRRCMGDGNWLDQKIWGIWFKKPLWVSLSPAQAKK</sequence>
<evidence type="ECO:0000256" key="8">
    <source>
        <dbReference type="PIRSR" id="PIRSR602401-1"/>
    </source>
</evidence>
<organism evidence="11 12">
    <name type="scientific">Aspergillus viridinutans</name>
    <dbReference type="NCBI Taxonomy" id="75553"/>
    <lineage>
        <taxon>Eukaryota</taxon>
        <taxon>Fungi</taxon>
        <taxon>Dikarya</taxon>
        <taxon>Ascomycota</taxon>
        <taxon>Pezizomycotina</taxon>
        <taxon>Eurotiomycetes</taxon>
        <taxon>Eurotiomycetidae</taxon>
        <taxon>Eurotiales</taxon>
        <taxon>Aspergillaceae</taxon>
        <taxon>Aspergillus</taxon>
        <taxon>Aspergillus subgen. Fumigati</taxon>
    </lineage>
</organism>
<keyword evidence="4 8" id="KW-0479">Metal-binding</keyword>
<comment type="cofactor">
    <cofactor evidence="1 8">
        <name>heme</name>
        <dbReference type="ChEBI" id="CHEBI:30413"/>
    </cofactor>
</comment>
<dbReference type="InterPro" id="IPR036396">
    <property type="entry name" value="Cyt_P450_sf"/>
</dbReference>
<evidence type="ECO:0000313" key="11">
    <source>
        <dbReference type="EMBL" id="GIK06068.1"/>
    </source>
</evidence>
<dbReference type="PRINTS" id="PR00463">
    <property type="entry name" value="EP450I"/>
</dbReference>
<keyword evidence="6 8" id="KW-0408">Iron</keyword>
<feature type="binding site" description="axial binding residue" evidence="8">
    <location>
        <position position="477"/>
    </location>
    <ligand>
        <name>heme</name>
        <dbReference type="ChEBI" id="CHEBI:30413"/>
    </ligand>
    <ligandPart>
        <name>Fe</name>
        <dbReference type="ChEBI" id="CHEBI:18248"/>
    </ligandPart>
</feature>
<dbReference type="InterPro" id="IPR002401">
    <property type="entry name" value="Cyt_P450_E_grp-I"/>
</dbReference>
<comment type="caution">
    <text evidence="11">The sequence shown here is derived from an EMBL/GenBank/DDBJ whole genome shotgun (WGS) entry which is preliminary data.</text>
</comment>
<gene>
    <name evidence="11" type="ORF">Aspvir_010186</name>
</gene>
<dbReference type="GO" id="GO:0016705">
    <property type="term" value="F:oxidoreductase activity, acting on paired donors, with incorporation or reduction of molecular oxygen"/>
    <property type="evidence" value="ECO:0007669"/>
    <property type="project" value="InterPro"/>
</dbReference>